<evidence type="ECO:0000313" key="1">
    <source>
        <dbReference type="EMBL" id="MBU8546963.1"/>
    </source>
</evidence>
<dbReference type="EMBL" id="JAERQM010000010">
    <property type="protein sequence ID" value="MBU8546963.1"/>
    <property type="molecule type" value="Genomic_DNA"/>
</dbReference>
<keyword evidence="2" id="KW-1185">Reference proteome</keyword>
<name>A0ABS6HE97_9PROT</name>
<protein>
    <submittedName>
        <fullName evidence="1">Uncharacterized protein</fullName>
    </submittedName>
</protein>
<gene>
    <name evidence="1" type="ORF">JJQ90_24805</name>
</gene>
<accession>A0ABS6HE97</accession>
<dbReference type="Proteomes" id="UP000689967">
    <property type="component" value="Unassembled WGS sequence"/>
</dbReference>
<organism evidence="1 2">
    <name type="scientific">Falsiroseomonas oleicola</name>
    <dbReference type="NCBI Taxonomy" id="2801474"/>
    <lineage>
        <taxon>Bacteria</taxon>
        <taxon>Pseudomonadati</taxon>
        <taxon>Pseudomonadota</taxon>
        <taxon>Alphaproteobacteria</taxon>
        <taxon>Acetobacterales</taxon>
        <taxon>Roseomonadaceae</taxon>
        <taxon>Falsiroseomonas</taxon>
    </lineage>
</organism>
<sequence length="110" mass="11767">MPMRYPEWLVLLSAADGAAWRDQAEALRRAGHFALDATAVEASLAAGGAAAARLLRACDAAVLPRPAPALEAAFRARSRPVYAEPEQLRMATRSGGLLAPPWYALRGLDR</sequence>
<proteinExistence type="predicted"/>
<evidence type="ECO:0000313" key="2">
    <source>
        <dbReference type="Proteomes" id="UP000689967"/>
    </source>
</evidence>
<comment type="caution">
    <text evidence="1">The sequence shown here is derived from an EMBL/GenBank/DDBJ whole genome shotgun (WGS) entry which is preliminary data.</text>
</comment>
<reference evidence="1 2" key="1">
    <citation type="submission" date="2021-01" db="EMBL/GenBank/DDBJ databases">
        <title>Roseomonas sp. nov, a bacterium isolated from an oil production mixture in Yumen Oilfield.</title>
        <authorList>
            <person name="Wu D."/>
        </authorList>
    </citation>
    <scope>NUCLEOTIDE SEQUENCE [LARGE SCALE GENOMIC DNA]</scope>
    <source>
        <strain evidence="1 2">ROY-5-3</strain>
    </source>
</reference>